<dbReference type="EMBL" id="QUSL01000002">
    <property type="protein sequence ID" value="RGD86989.1"/>
    <property type="molecule type" value="Genomic_DNA"/>
</dbReference>
<protein>
    <submittedName>
        <fullName evidence="1">HAD family hydrolase</fullName>
    </submittedName>
</protein>
<dbReference type="GO" id="GO:0006281">
    <property type="term" value="P:DNA repair"/>
    <property type="evidence" value="ECO:0007669"/>
    <property type="project" value="TreeGrafter"/>
</dbReference>
<keyword evidence="1" id="KW-0378">Hydrolase</keyword>
<dbReference type="InterPro" id="IPR006439">
    <property type="entry name" value="HAD-SF_hydro_IA"/>
</dbReference>
<proteinExistence type="predicted"/>
<dbReference type="Pfam" id="PF13419">
    <property type="entry name" value="HAD_2"/>
    <property type="match status" value="1"/>
</dbReference>
<dbReference type="PANTHER" id="PTHR43434">
    <property type="entry name" value="PHOSPHOGLYCOLATE PHOSPHATASE"/>
    <property type="match status" value="1"/>
</dbReference>
<dbReference type="RefSeq" id="WP_117580346.1">
    <property type="nucleotide sequence ID" value="NZ_QUSL01000002.1"/>
</dbReference>
<dbReference type="AlphaFoldDB" id="A0A3E3EGU7"/>
<dbReference type="Proteomes" id="UP000261032">
    <property type="component" value="Unassembled WGS sequence"/>
</dbReference>
<dbReference type="InterPro" id="IPR050155">
    <property type="entry name" value="HAD-like_hydrolase_sf"/>
</dbReference>
<dbReference type="Gene3D" id="3.40.50.1000">
    <property type="entry name" value="HAD superfamily/HAD-like"/>
    <property type="match status" value="1"/>
</dbReference>
<dbReference type="FunFam" id="3.40.50.1000:FF:000022">
    <property type="entry name" value="Phosphoglycolate phosphatase"/>
    <property type="match status" value="1"/>
</dbReference>
<evidence type="ECO:0000313" key="2">
    <source>
        <dbReference type="Proteomes" id="UP000261032"/>
    </source>
</evidence>
<accession>A0A3E3EGU7</accession>
<dbReference type="InterPro" id="IPR023214">
    <property type="entry name" value="HAD_sf"/>
</dbReference>
<reference evidence="1 2" key="1">
    <citation type="submission" date="2018-08" db="EMBL/GenBank/DDBJ databases">
        <title>A genome reference for cultivated species of the human gut microbiota.</title>
        <authorList>
            <person name="Zou Y."/>
            <person name="Xue W."/>
            <person name="Luo G."/>
        </authorList>
    </citation>
    <scope>NUCLEOTIDE SEQUENCE [LARGE SCALE GENOMIC DNA]</scope>
    <source>
        <strain evidence="1 2">OM06-4</strain>
    </source>
</reference>
<dbReference type="SFLD" id="SFLDG01129">
    <property type="entry name" value="C1.5:_HAD__Beta-PGM__Phosphata"/>
    <property type="match status" value="1"/>
</dbReference>
<name>A0A3E3EGU7_9FIRM</name>
<dbReference type="GO" id="GO:0005829">
    <property type="term" value="C:cytosol"/>
    <property type="evidence" value="ECO:0007669"/>
    <property type="project" value="TreeGrafter"/>
</dbReference>
<dbReference type="InterPro" id="IPR041492">
    <property type="entry name" value="HAD_2"/>
</dbReference>
<organism evidence="1 2">
    <name type="scientific">Thomasclavelia ramosa</name>
    <dbReference type="NCBI Taxonomy" id="1547"/>
    <lineage>
        <taxon>Bacteria</taxon>
        <taxon>Bacillati</taxon>
        <taxon>Bacillota</taxon>
        <taxon>Erysipelotrichia</taxon>
        <taxon>Erysipelotrichales</taxon>
        <taxon>Coprobacillaceae</taxon>
        <taxon>Thomasclavelia</taxon>
    </lineage>
</organism>
<dbReference type="InterPro" id="IPR036412">
    <property type="entry name" value="HAD-like_sf"/>
</dbReference>
<dbReference type="SFLD" id="SFLDG01135">
    <property type="entry name" value="C1.5.6:_HAD__Beta-PGM__Phospha"/>
    <property type="match status" value="1"/>
</dbReference>
<dbReference type="PRINTS" id="PR00413">
    <property type="entry name" value="HADHALOGNASE"/>
</dbReference>
<dbReference type="NCBIfam" id="TIGR01549">
    <property type="entry name" value="HAD-SF-IA-v1"/>
    <property type="match status" value="1"/>
</dbReference>
<comment type="caution">
    <text evidence="1">The sequence shown here is derived from an EMBL/GenBank/DDBJ whole genome shotgun (WGS) entry which is preliminary data.</text>
</comment>
<dbReference type="SUPFAM" id="SSF56784">
    <property type="entry name" value="HAD-like"/>
    <property type="match status" value="1"/>
</dbReference>
<dbReference type="InterPro" id="IPR023198">
    <property type="entry name" value="PGP-like_dom2"/>
</dbReference>
<evidence type="ECO:0000313" key="1">
    <source>
        <dbReference type="EMBL" id="RGD86989.1"/>
    </source>
</evidence>
<dbReference type="PANTHER" id="PTHR43434:SF1">
    <property type="entry name" value="PHOSPHOGLYCOLATE PHOSPHATASE"/>
    <property type="match status" value="1"/>
</dbReference>
<sequence length="217" mass="24336">MINTIIFDLDGTLIDSLVDLSNTVNVILTEKGYPTHTLDEYRYFVGNGVLKLLERALPADHQGDITAVKKRFNEIYGEICLENTKPYPGITKLINTLADQGYNLAVVTNKPQDHAVKIVKTLFPGCFKYIFGSSIRHPKKPDPCLTNLVINLFDVRKNEVVYIGDSDVDILTAKNTKVRSIGVSWGFRGRQELLENGADLVVDHANEIKEAINDWCK</sequence>
<dbReference type="Gene3D" id="1.10.150.240">
    <property type="entry name" value="Putative phosphatase, domain 2"/>
    <property type="match status" value="1"/>
</dbReference>
<dbReference type="GO" id="GO:0008967">
    <property type="term" value="F:phosphoglycolate phosphatase activity"/>
    <property type="evidence" value="ECO:0007669"/>
    <property type="project" value="TreeGrafter"/>
</dbReference>
<gene>
    <name evidence="1" type="ORF">DXB93_02140</name>
</gene>
<dbReference type="SFLD" id="SFLDS00003">
    <property type="entry name" value="Haloacid_Dehalogenase"/>
    <property type="match status" value="1"/>
</dbReference>